<dbReference type="EMBL" id="JARKIB010000015">
    <property type="protein sequence ID" value="KAJ7771445.1"/>
    <property type="molecule type" value="Genomic_DNA"/>
</dbReference>
<evidence type="ECO:0000313" key="2">
    <source>
        <dbReference type="EMBL" id="KAJ7771445.1"/>
    </source>
</evidence>
<feature type="region of interest" description="Disordered" evidence="1">
    <location>
        <begin position="179"/>
        <end position="257"/>
    </location>
</feature>
<feature type="compositionally biased region" description="Basic and acidic residues" evidence="1">
    <location>
        <begin position="238"/>
        <end position="252"/>
    </location>
</feature>
<evidence type="ECO:0000313" key="3">
    <source>
        <dbReference type="Proteomes" id="UP001215598"/>
    </source>
</evidence>
<sequence>MALSDTLLVHRNIEVWLSDNEDGTILHEKPEMRANTLTASVPLAKGTEYAINWRKHPGTAHTVFCEIFIPIKGKDVRLATHFMDKDRPETQTRSSFGRVNSTLIGTKINDWLIAPAPSSSKKAFVELRIRRAQGTPIHECVPDPDDPGGHLDDIDIDLVDDEDEAPFIVFRFNFLPLPKPERNNAESSSKSAVSRKRKYATRRQSPSIRSNARKRQDIGHQEPHKLEDPPRPLSPLSEPRDSPAPREQDQGKSDQLAALRKEEEALDAKLEAQIQATKKRIAEKQKLLEEYSITV</sequence>
<proteinExistence type="predicted"/>
<dbReference type="AlphaFoldDB" id="A0AAD7JVT4"/>
<feature type="region of interest" description="Disordered" evidence="1">
    <location>
        <begin position="135"/>
        <end position="155"/>
    </location>
</feature>
<gene>
    <name evidence="2" type="ORF">B0H16DRAFT_1513573</name>
</gene>
<name>A0AAD7JVT4_9AGAR</name>
<protein>
    <submittedName>
        <fullName evidence="2">Uncharacterized protein</fullName>
    </submittedName>
</protein>
<feature type="compositionally biased region" description="Basic and acidic residues" evidence="1">
    <location>
        <begin position="214"/>
        <end position="230"/>
    </location>
</feature>
<organism evidence="2 3">
    <name type="scientific">Mycena metata</name>
    <dbReference type="NCBI Taxonomy" id="1033252"/>
    <lineage>
        <taxon>Eukaryota</taxon>
        <taxon>Fungi</taxon>
        <taxon>Dikarya</taxon>
        <taxon>Basidiomycota</taxon>
        <taxon>Agaricomycotina</taxon>
        <taxon>Agaricomycetes</taxon>
        <taxon>Agaricomycetidae</taxon>
        <taxon>Agaricales</taxon>
        <taxon>Marasmiineae</taxon>
        <taxon>Mycenaceae</taxon>
        <taxon>Mycena</taxon>
    </lineage>
</organism>
<comment type="caution">
    <text evidence="2">The sequence shown here is derived from an EMBL/GenBank/DDBJ whole genome shotgun (WGS) entry which is preliminary data.</text>
</comment>
<accession>A0AAD7JVT4</accession>
<reference evidence="2" key="1">
    <citation type="submission" date="2023-03" db="EMBL/GenBank/DDBJ databases">
        <title>Massive genome expansion in bonnet fungi (Mycena s.s.) driven by repeated elements and novel gene families across ecological guilds.</title>
        <authorList>
            <consortium name="Lawrence Berkeley National Laboratory"/>
            <person name="Harder C.B."/>
            <person name="Miyauchi S."/>
            <person name="Viragh M."/>
            <person name="Kuo A."/>
            <person name="Thoen E."/>
            <person name="Andreopoulos B."/>
            <person name="Lu D."/>
            <person name="Skrede I."/>
            <person name="Drula E."/>
            <person name="Henrissat B."/>
            <person name="Morin E."/>
            <person name="Kohler A."/>
            <person name="Barry K."/>
            <person name="LaButti K."/>
            <person name="Morin E."/>
            <person name="Salamov A."/>
            <person name="Lipzen A."/>
            <person name="Mereny Z."/>
            <person name="Hegedus B."/>
            <person name="Baldrian P."/>
            <person name="Stursova M."/>
            <person name="Weitz H."/>
            <person name="Taylor A."/>
            <person name="Grigoriev I.V."/>
            <person name="Nagy L.G."/>
            <person name="Martin F."/>
            <person name="Kauserud H."/>
        </authorList>
    </citation>
    <scope>NUCLEOTIDE SEQUENCE</scope>
    <source>
        <strain evidence="2">CBHHK182m</strain>
    </source>
</reference>
<keyword evidence="3" id="KW-1185">Reference proteome</keyword>
<dbReference type="Proteomes" id="UP001215598">
    <property type="component" value="Unassembled WGS sequence"/>
</dbReference>
<evidence type="ECO:0000256" key="1">
    <source>
        <dbReference type="SAM" id="MobiDB-lite"/>
    </source>
</evidence>